<reference evidence="1 2" key="1">
    <citation type="journal article" date="2019" name="Int. J. Syst. Evol. Microbiol.">
        <title>The Global Catalogue of Microorganisms (GCM) 10K type strain sequencing project: providing services to taxonomists for standard genome sequencing and annotation.</title>
        <authorList>
            <consortium name="The Broad Institute Genomics Platform"/>
            <consortium name="The Broad Institute Genome Sequencing Center for Infectious Disease"/>
            <person name="Wu L."/>
            <person name="Ma J."/>
        </authorList>
    </citation>
    <scope>NUCLEOTIDE SEQUENCE [LARGE SCALE GENOMIC DNA]</scope>
    <source>
        <strain evidence="1 2">CGMCC 1.3240</strain>
    </source>
</reference>
<accession>A0ABD5V7W3</accession>
<dbReference type="EMBL" id="JBHSXQ010000006">
    <property type="protein sequence ID" value="MFC6906836.1"/>
    <property type="molecule type" value="Genomic_DNA"/>
</dbReference>
<keyword evidence="2" id="KW-1185">Reference proteome</keyword>
<organism evidence="1 2">
    <name type="scientific">Halalkalicoccus tibetensis</name>
    <dbReference type="NCBI Taxonomy" id="175632"/>
    <lineage>
        <taxon>Archaea</taxon>
        <taxon>Methanobacteriati</taxon>
        <taxon>Methanobacteriota</taxon>
        <taxon>Stenosarchaea group</taxon>
        <taxon>Halobacteria</taxon>
        <taxon>Halobacteriales</taxon>
        <taxon>Halococcaceae</taxon>
        <taxon>Halalkalicoccus</taxon>
    </lineage>
</organism>
<evidence type="ECO:0000313" key="2">
    <source>
        <dbReference type="Proteomes" id="UP001596312"/>
    </source>
</evidence>
<gene>
    <name evidence="1" type="ORF">ACFQGH_16710</name>
</gene>
<dbReference type="Proteomes" id="UP001596312">
    <property type="component" value="Unassembled WGS sequence"/>
</dbReference>
<comment type="caution">
    <text evidence="1">The sequence shown here is derived from an EMBL/GenBank/DDBJ whole genome shotgun (WGS) entry which is preliminary data.</text>
</comment>
<evidence type="ECO:0000313" key="1">
    <source>
        <dbReference type="EMBL" id="MFC6906836.1"/>
    </source>
</evidence>
<protein>
    <recommendedName>
        <fullName evidence="3">Small CPxCG-related zinc finger protein</fullName>
    </recommendedName>
</protein>
<dbReference type="RefSeq" id="WP_340605420.1">
    <property type="nucleotide sequence ID" value="NZ_JBBMXV010000006.1"/>
</dbReference>
<dbReference type="AlphaFoldDB" id="A0ABD5V7W3"/>
<proteinExistence type="predicted"/>
<name>A0ABD5V7W3_9EURY</name>
<evidence type="ECO:0008006" key="3">
    <source>
        <dbReference type="Google" id="ProtNLM"/>
    </source>
</evidence>
<sequence length="61" mass="6891">MVEKHTAYIETLAHINCGECEEYWGLSDLSNGIFEERTLYCPHCGHEATVEDVVTGEESDQ</sequence>